<dbReference type="EMBL" id="PVNH01000007">
    <property type="protein sequence ID" value="PRX46651.1"/>
    <property type="molecule type" value="Genomic_DNA"/>
</dbReference>
<dbReference type="AlphaFoldDB" id="A0A2T0LSK2"/>
<evidence type="ECO:0000313" key="3">
    <source>
        <dbReference type="EMBL" id="PRX46651.1"/>
    </source>
</evidence>
<organism evidence="3 4">
    <name type="scientific">Prauserella shujinwangii</name>
    <dbReference type="NCBI Taxonomy" id="1453103"/>
    <lineage>
        <taxon>Bacteria</taxon>
        <taxon>Bacillati</taxon>
        <taxon>Actinomycetota</taxon>
        <taxon>Actinomycetes</taxon>
        <taxon>Pseudonocardiales</taxon>
        <taxon>Pseudonocardiaceae</taxon>
        <taxon>Prauserella</taxon>
    </lineage>
</organism>
<protein>
    <recommendedName>
        <fullName evidence="2">DUF6292 domain-containing protein</fullName>
    </recommendedName>
</protein>
<accession>A0A2T0LSK2</accession>
<gene>
    <name evidence="3" type="ORF">B0I33_107228</name>
</gene>
<name>A0A2T0LSK2_9PSEU</name>
<evidence type="ECO:0000256" key="1">
    <source>
        <dbReference type="SAM" id="MobiDB-lite"/>
    </source>
</evidence>
<reference evidence="3 4" key="1">
    <citation type="submission" date="2018-03" db="EMBL/GenBank/DDBJ databases">
        <title>Genomic Encyclopedia of Type Strains, Phase III (KMG-III): the genomes of soil and plant-associated and newly described type strains.</title>
        <authorList>
            <person name="Whitman W."/>
        </authorList>
    </citation>
    <scope>NUCLEOTIDE SEQUENCE [LARGE SCALE GENOMIC DNA]</scope>
    <source>
        <strain evidence="3 4">CGMCC 4.7125</strain>
    </source>
</reference>
<evidence type="ECO:0000259" key="2">
    <source>
        <dbReference type="Pfam" id="PF19809"/>
    </source>
</evidence>
<dbReference type="Pfam" id="PF19809">
    <property type="entry name" value="DUF6292"/>
    <property type="match status" value="1"/>
</dbReference>
<dbReference type="Proteomes" id="UP000238362">
    <property type="component" value="Unassembled WGS sequence"/>
</dbReference>
<comment type="caution">
    <text evidence="3">The sequence shown here is derived from an EMBL/GenBank/DDBJ whole genome shotgun (WGS) entry which is preliminary data.</text>
</comment>
<dbReference type="InterPro" id="IPR046259">
    <property type="entry name" value="DUF6292"/>
</dbReference>
<proteinExistence type="predicted"/>
<feature type="domain" description="DUF6292" evidence="2">
    <location>
        <begin position="43"/>
        <end position="129"/>
    </location>
</feature>
<feature type="region of interest" description="Disordered" evidence="1">
    <location>
        <begin position="1"/>
        <end position="31"/>
    </location>
</feature>
<evidence type="ECO:0000313" key="4">
    <source>
        <dbReference type="Proteomes" id="UP000238362"/>
    </source>
</evidence>
<keyword evidence="4" id="KW-1185">Reference proteome</keyword>
<sequence length="161" mass="16341">MAVAGPHGSAWGDSGPAAGRRSLVGVNDDQGGEPALSRGLAGYVRAVAAAVGVPPEAASFEVSDTATAYLGLAARWSGRPGDDLMLIWSERHGWAVAVETDPGEAPMVLAYFTDADAVPEPAAVARFVAGVVTGEEPGSSSPVVPARTGRAELAARLARYT</sequence>